<evidence type="ECO:0000256" key="1">
    <source>
        <dbReference type="SAM" id="MobiDB-lite"/>
    </source>
</evidence>
<feature type="compositionally biased region" description="Polar residues" evidence="1">
    <location>
        <begin position="64"/>
        <end position="75"/>
    </location>
</feature>
<sequence length="75" mass="8162">MYTMLTAVLIKTTPQMTGSENVHTIWPSRQSNGSSQSLPAFLALPPSRPTQPSDSANLDVRTVRPSQPSRPNCPI</sequence>
<proteinExistence type="predicted"/>
<gene>
    <name evidence="2" type="ORF">BpHYR1_001893</name>
</gene>
<organism evidence="2 3">
    <name type="scientific">Brachionus plicatilis</name>
    <name type="common">Marine rotifer</name>
    <name type="synonym">Brachionus muelleri</name>
    <dbReference type="NCBI Taxonomy" id="10195"/>
    <lineage>
        <taxon>Eukaryota</taxon>
        <taxon>Metazoa</taxon>
        <taxon>Spiralia</taxon>
        <taxon>Gnathifera</taxon>
        <taxon>Rotifera</taxon>
        <taxon>Eurotatoria</taxon>
        <taxon>Monogononta</taxon>
        <taxon>Pseudotrocha</taxon>
        <taxon>Ploima</taxon>
        <taxon>Brachionidae</taxon>
        <taxon>Brachionus</taxon>
    </lineage>
</organism>
<comment type="caution">
    <text evidence="2">The sequence shown here is derived from an EMBL/GenBank/DDBJ whole genome shotgun (WGS) entry which is preliminary data.</text>
</comment>
<reference evidence="2 3" key="1">
    <citation type="journal article" date="2018" name="Sci. Rep.">
        <title>Genomic signatures of local adaptation to the degree of environmental predictability in rotifers.</title>
        <authorList>
            <person name="Franch-Gras L."/>
            <person name="Hahn C."/>
            <person name="Garcia-Roger E.M."/>
            <person name="Carmona M.J."/>
            <person name="Serra M."/>
            <person name="Gomez A."/>
        </authorList>
    </citation>
    <scope>NUCLEOTIDE SEQUENCE [LARGE SCALE GENOMIC DNA]</scope>
    <source>
        <strain evidence="2">HYR1</strain>
    </source>
</reference>
<dbReference type="AlphaFoldDB" id="A0A3M7SIT2"/>
<name>A0A3M7SIT2_BRAPC</name>
<feature type="region of interest" description="Disordered" evidence="1">
    <location>
        <begin position="16"/>
        <end position="75"/>
    </location>
</feature>
<keyword evidence="3" id="KW-1185">Reference proteome</keyword>
<accession>A0A3M7SIT2</accession>
<protein>
    <submittedName>
        <fullName evidence="2">Uncharacterized protein</fullName>
    </submittedName>
</protein>
<dbReference type="Proteomes" id="UP000276133">
    <property type="component" value="Unassembled WGS sequence"/>
</dbReference>
<evidence type="ECO:0000313" key="3">
    <source>
        <dbReference type="Proteomes" id="UP000276133"/>
    </source>
</evidence>
<feature type="compositionally biased region" description="Polar residues" evidence="1">
    <location>
        <begin position="16"/>
        <end position="38"/>
    </location>
</feature>
<dbReference type="EMBL" id="REGN01001284">
    <property type="protein sequence ID" value="RNA35804.1"/>
    <property type="molecule type" value="Genomic_DNA"/>
</dbReference>
<evidence type="ECO:0000313" key="2">
    <source>
        <dbReference type="EMBL" id="RNA35804.1"/>
    </source>
</evidence>